<dbReference type="PANTHER" id="PTHR30622:SF3">
    <property type="entry name" value="UNDECAPRENYL-DIPHOSPHATASE"/>
    <property type="match status" value="1"/>
</dbReference>
<dbReference type="HAMAP" id="MF_01006">
    <property type="entry name" value="Undec_diphosphatase"/>
    <property type="match status" value="1"/>
</dbReference>
<name>A0ABT1WC63_9BURK</name>
<dbReference type="NCBIfam" id="NF001389">
    <property type="entry name" value="PRK00281.1-2"/>
    <property type="match status" value="1"/>
</dbReference>
<keyword evidence="9 14" id="KW-0472">Membrane</keyword>
<comment type="similarity">
    <text evidence="2 14">Belongs to the UppP family.</text>
</comment>
<dbReference type="EMBL" id="JANIGO010000001">
    <property type="protein sequence ID" value="MCQ8895108.1"/>
    <property type="molecule type" value="Genomic_DNA"/>
</dbReference>
<evidence type="ECO:0000256" key="8">
    <source>
        <dbReference type="ARBA" id="ARBA00022989"/>
    </source>
</evidence>
<comment type="miscellaneous">
    <text evidence="14">Bacitracin is thought to be involved in the inhibition of peptidoglycan synthesis by sequestering undecaprenyl diphosphate, thereby reducing the pool of lipid carrier available.</text>
</comment>
<comment type="caution">
    <text evidence="15">The sequence shown here is derived from an EMBL/GenBank/DDBJ whole genome shotgun (WGS) entry which is preliminary data.</text>
</comment>
<evidence type="ECO:0000256" key="14">
    <source>
        <dbReference type="HAMAP-Rule" id="MF_01006"/>
    </source>
</evidence>
<keyword evidence="6 14" id="KW-0812">Transmembrane</keyword>
<evidence type="ECO:0000313" key="15">
    <source>
        <dbReference type="EMBL" id="MCQ8895108.1"/>
    </source>
</evidence>
<evidence type="ECO:0000256" key="7">
    <source>
        <dbReference type="ARBA" id="ARBA00022801"/>
    </source>
</evidence>
<keyword evidence="8 14" id="KW-1133">Transmembrane helix</keyword>
<protein>
    <recommendedName>
        <fullName evidence="4 14">Undecaprenyl-diphosphatase</fullName>
        <ecNumber evidence="3 14">3.6.1.27</ecNumber>
    </recommendedName>
    <alternativeName>
        <fullName evidence="12 14">Bacitracin resistance protein</fullName>
    </alternativeName>
    <alternativeName>
        <fullName evidence="11 14">Undecaprenyl pyrophosphate phosphatase</fullName>
    </alternativeName>
</protein>
<dbReference type="EC" id="3.6.1.27" evidence="3 14"/>
<dbReference type="InterPro" id="IPR003824">
    <property type="entry name" value="UppP"/>
</dbReference>
<comment type="function">
    <text evidence="14">Catalyzes the dephosphorylation of undecaprenyl diphosphate (UPP). Confers resistance to bacitracin.</text>
</comment>
<evidence type="ECO:0000256" key="9">
    <source>
        <dbReference type="ARBA" id="ARBA00023136"/>
    </source>
</evidence>
<dbReference type="GO" id="GO:0050380">
    <property type="term" value="F:undecaprenyl-diphosphatase activity"/>
    <property type="evidence" value="ECO:0007669"/>
    <property type="project" value="UniProtKB-EC"/>
</dbReference>
<dbReference type="NCBIfam" id="TIGR00753">
    <property type="entry name" value="undec_PP_bacA"/>
    <property type="match status" value="1"/>
</dbReference>
<evidence type="ECO:0000256" key="4">
    <source>
        <dbReference type="ARBA" id="ARBA00021581"/>
    </source>
</evidence>
<evidence type="ECO:0000256" key="6">
    <source>
        <dbReference type="ARBA" id="ARBA00022692"/>
    </source>
</evidence>
<feature type="transmembrane region" description="Helical" evidence="14">
    <location>
        <begin position="43"/>
        <end position="64"/>
    </location>
</feature>
<gene>
    <name evidence="14" type="primary">uppP</name>
    <name evidence="15" type="ORF">NQT62_01485</name>
</gene>
<proteinExistence type="inferred from homology"/>
<keyword evidence="14" id="KW-0961">Cell wall biogenesis/degradation</keyword>
<feature type="transmembrane region" description="Helical" evidence="14">
    <location>
        <begin position="189"/>
        <end position="210"/>
    </location>
</feature>
<evidence type="ECO:0000256" key="1">
    <source>
        <dbReference type="ARBA" id="ARBA00004651"/>
    </source>
</evidence>
<feature type="transmembrane region" description="Helical" evidence="14">
    <location>
        <begin position="84"/>
        <end position="102"/>
    </location>
</feature>
<dbReference type="PANTHER" id="PTHR30622">
    <property type="entry name" value="UNDECAPRENYL-DIPHOSPHATASE"/>
    <property type="match status" value="1"/>
</dbReference>
<evidence type="ECO:0000313" key="16">
    <source>
        <dbReference type="Proteomes" id="UP001204142"/>
    </source>
</evidence>
<dbReference type="Proteomes" id="UP001204142">
    <property type="component" value="Unassembled WGS sequence"/>
</dbReference>
<evidence type="ECO:0000256" key="2">
    <source>
        <dbReference type="ARBA" id="ARBA00010621"/>
    </source>
</evidence>
<comment type="subcellular location">
    <subcellularLocation>
        <location evidence="1 14">Cell membrane</location>
        <topology evidence="1 14">Multi-pass membrane protein</topology>
    </subcellularLocation>
</comment>
<dbReference type="Pfam" id="PF02673">
    <property type="entry name" value="BacA"/>
    <property type="match status" value="1"/>
</dbReference>
<comment type="catalytic activity">
    <reaction evidence="13 14">
        <text>di-trans,octa-cis-undecaprenyl diphosphate + H2O = di-trans,octa-cis-undecaprenyl phosphate + phosphate + H(+)</text>
        <dbReference type="Rhea" id="RHEA:28094"/>
        <dbReference type="ChEBI" id="CHEBI:15377"/>
        <dbReference type="ChEBI" id="CHEBI:15378"/>
        <dbReference type="ChEBI" id="CHEBI:43474"/>
        <dbReference type="ChEBI" id="CHEBI:58405"/>
        <dbReference type="ChEBI" id="CHEBI:60392"/>
        <dbReference type="EC" id="3.6.1.27"/>
    </reaction>
</comment>
<feature type="transmembrane region" description="Helical" evidence="14">
    <location>
        <begin position="255"/>
        <end position="276"/>
    </location>
</feature>
<keyword evidence="5 14" id="KW-1003">Cell membrane</keyword>
<keyword evidence="16" id="KW-1185">Reference proteome</keyword>
<accession>A0ABT1WC63</accession>
<evidence type="ECO:0000256" key="10">
    <source>
        <dbReference type="ARBA" id="ARBA00023251"/>
    </source>
</evidence>
<feature type="transmembrane region" description="Helical" evidence="14">
    <location>
        <begin position="222"/>
        <end position="243"/>
    </location>
</feature>
<keyword evidence="7 14" id="KW-0378">Hydrolase</keyword>
<reference evidence="15 16" key="1">
    <citation type="submission" date="2022-07" db="EMBL/GenBank/DDBJ databases">
        <authorList>
            <person name="Xamxidin M."/>
            <person name="Wu M."/>
        </authorList>
    </citation>
    <scope>NUCLEOTIDE SEQUENCE [LARGE SCALE GENOMIC DNA]</scope>
    <source>
        <strain evidence="15 16">NBRC 111650</strain>
    </source>
</reference>
<keyword evidence="10 14" id="KW-0046">Antibiotic resistance</keyword>
<evidence type="ECO:0000256" key="12">
    <source>
        <dbReference type="ARBA" id="ARBA00032932"/>
    </source>
</evidence>
<evidence type="ECO:0000256" key="11">
    <source>
        <dbReference type="ARBA" id="ARBA00032707"/>
    </source>
</evidence>
<dbReference type="NCBIfam" id="NF001390">
    <property type="entry name" value="PRK00281.1-4"/>
    <property type="match status" value="1"/>
</dbReference>
<organism evidence="15 16">
    <name type="scientific">Limnobacter humi</name>
    <dbReference type="NCBI Taxonomy" id="1778671"/>
    <lineage>
        <taxon>Bacteria</taxon>
        <taxon>Pseudomonadati</taxon>
        <taxon>Pseudomonadota</taxon>
        <taxon>Betaproteobacteria</taxon>
        <taxon>Burkholderiales</taxon>
        <taxon>Burkholderiaceae</taxon>
        <taxon>Limnobacter</taxon>
    </lineage>
</organism>
<feature type="transmembrane region" description="Helical" evidence="14">
    <location>
        <begin position="108"/>
        <end position="130"/>
    </location>
</feature>
<sequence>MWDWLLLGKAAMMGVVEGLTEFVPVSSTGHLILTADVIRFEPATASVFEVVIQLAAILAVVLEYKQRVVSTLTGLGRDPVANRFALNMVLAFLPAAVIGLLFGKHIKAALFTPTVVATSFIVGGVLILMVERWASKPGHAPRVMNVDDMSPALALKVGFFQALALIPGTSRSGATIIGSLWLGMNRVSATQFSFFLAMPTMLAASVYELWGARHILSAADLPLFAVGSITSFISAYVCVRWLLQYVSRHDFKPFAWYRIAFGVLILATAQLGWVNWS</sequence>
<keyword evidence="14" id="KW-0133">Cell shape</keyword>
<dbReference type="RefSeq" id="WP_256762780.1">
    <property type="nucleotide sequence ID" value="NZ_JANIGO010000001.1"/>
</dbReference>
<evidence type="ECO:0000256" key="13">
    <source>
        <dbReference type="ARBA" id="ARBA00047594"/>
    </source>
</evidence>
<keyword evidence="14" id="KW-0573">Peptidoglycan synthesis</keyword>
<evidence type="ECO:0000256" key="5">
    <source>
        <dbReference type="ARBA" id="ARBA00022475"/>
    </source>
</evidence>
<evidence type="ECO:0000256" key="3">
    <source>
        <dbReference type="ARBA" id="ARBA00012374"/>
    </source>
</evidence>